<evidence type="ECO:0000256" key="9">
    <source>
        <dbReference type="ARBA" id="ARBA00023136"/>
    </source>
</evidence>
<dbReference type="GO" id="GO:0005886">
    <property type="term" value="C:plasma membrane"/>
    <property type="evidence" value="ECO:0007669"/>
    <property type="project" value="UniProtKB-SubCell"/>
</dbReference>
<evidence type="ECO:0000256" key="2">
    <source>
        <dbReference type="ARBA" id="ARBA00004162"/>
    </source>
</evidence>
<evidence type="ECO:0000256" key="11">
    <source>
        <dbReference type="SAM" id="MobiDB-lite"/>
    </source>
</evidence>
<comment type="caution">
    <text evidence="12">The sequence shown here is derived from an EMBL/GenBank/DDBJ whole genome shotgun (WGS) entry which is preliminary data.</text>
</comment>
<dbReference type="GO" id="GO:0006935">
    <property type="term" value="P:chemotaxis"/>
    <property type="evidence" value="ECO:0007669"/>
    <property type="project" value="UniProtKB-KW"/>
</dbReference>
<feature type="compositionally biased region" description="Low complexity" evidence="11">
    <location>
        <begin position="43"/>
        <end position="61"/>
    </location>
</feature>
<feature type="region of interest" description="Disordered" evidence="11">
    <location>
        <begin position="35"/>
        <end position="61"/>
    </location>
</feature>
<dbReference type="OrthoDB" id="7864548at2"/>
<evidence type="ECO:0000256" key="1">
    <source>
        <dbReference type="ARBA" id="ARBA00002254"/>
    </source>
</evidence>
<keyword evidence="10" id="KW-0997">Cell inner membrane</keyword>
<keyword evidence="12" id="KW-0966">Cell projection</keyword>
<evidence type="ECO:0000256" key="5">
    <source>
        <dbReference type="ARBA" id="ARBA00022500"/>
    </source>
</evidence>
<evidence type="ECO:0000313" key="12">
    <source>
        <dbReference type="EMBL" id="KPN64837.1"/>
    </source>
</evidence>
<protein>
    <recommendedName>
        <fullName evidence="10">Flagellar protein FliL</fullName>
    </recommendedName>
</protein>
<keyword evidence="7 10" id="KW-0283">Flagellar rotation</keyword>
<reference evidence="12 13" key="1">
    <citation type="submission" date="2015-09" db="EMBL/GenBank/DDBJ databases">
        <title>Draft genome sequence of Aliiroseovarius crassostreae CV919-312TSm, the causative agent of Roseovarius Oyster Disease (formerly Juvenile Oyster Disease).</title>
        <authorList>
            <person name="Kessner L."/>
            <person name="Spinard E."/>
            <person name="Nelson D."/>
        </authorList>
    </citation>
    <scope>NUCLEOTIDE SEQUENCE [LARGE SCALE GENOMIC DNA]</scope>
    <source>
        <strain evidence="12 13">CV919-312</strain>
    </source>
</reference>
<evidence type="ECO:0000256" key="7">
    <source>
        <dbReference type="ARBA" id="ARBA00022779"/>
    </source>
</evidence>
<keyword evidence="4" id="KW-1003">Cell membrane</keyword>
<dbReference type="EMBL" id="LKBA01000001">
    <property type="protein sequence ID" value="KPN64837.1"/>
    <property type="molecule type" value="Genomic_DNA"/>
</dbReference>
<evidence type="ECO:0000256" key="4">
    <source>
        <dbReference type="ARBA" id="ARBA00022475"/>
    </source>
</evidence>
<keyword evidence="5 10" id="KW-0145">Chemotaxis</keyword>
<gene>
    <name evidence="12" type="ORF">AKJ29_06300</name>
</gene>
<comment type="function">
    <text evidence="1 10">Controls the rotational direction of flagella during chemotaxis.</text>
</comment>
<dbReference type="Pfam" id="PF03748">
    <property type="entry name" value="FliL"/>
    <property type="match status" value="1"/>
</dbReference>
<comment type="similarity">
    <text evidence="3 10">Belongs to the FliL family.</text>
</comment>
<evidence type="ECO:0000256" key="6">
    <source>
        <dbReference type="ARBA" id="ARBA00022692"/>
    </source>
</evidence>
<proteinExistence type="inferred from homology"/>
<keyword evidence="13" id="KW-1185">Reference proteome</keyword>
<dbReference type="GO" id="GO:0009425">
    <property type="term" value="C:bacterial-type flagellum basal body"/>
    <property type="evidence" value="ECO:0007669"/>
    <property type="project" value="InterPro"/>
</dbReference>
<keyword evidence="12" id="KW-0969">Cilium</keyword>
<comment type="subcellular location">
    <subcellularLocation>
        <location evidence="10">Cell inner membrane</location>
    </subcellularLocation>
    <subcellularLocation>
        <location evidence="2">Cell membrane</location>
        <topology evidence="2">Single-pass membrane protein</topology>
    </subcellularLocation>
</comment>
<dbReference type="AlphaFoldDB" id="A0A0P7JTX3"/>
<keyword evidence="9 10" id="KW-0472">Membrane</keyword>
<keyword evidence="8" id="KW-1133">Transmembrane helix</keyword>
<accession>A0A0P7JTX3</accession>
<keyword evidence="6" id="KW-0812">Transmembrane</keyword>
<dbReference type="STRING" id="154981.AKJ29_06300"/>
<evidence type="ECO:0000313" key="13">
    <source>
        <dbReference type="Proteomes" id="UP000050471"/>
    </source>
</evidence>
<organism evidence="12 13">
    <name type="scientific">Aliiroseovarius crassostreae</name>
    <dbReference type="NCBI Taxonomy" id="154981"/>
    <lineage>
        <taxon>Bacteria</taxon>
        <taxon>Pseudomonadati</taxon>
        <taxon>Pseudomonadota</taxon>
        <taxon>Alphaproteobacteria</taxon>
        <taxon>Rhodobacterales</taxon>
        <taxon>Paracoccaceae</taxon>
        <taxon>Aliiroseovarius</taxon>
    </lineage>
</organism>
<evidence type="ECO:0000256" key="10">
    <source>
        <dbReference type="RuleBase" id="RU364125"/>
    </source>
</evidence>
<dbReference type="InterPro" id="IPR005503">
    <property type="entry name" value="FliL"/>
</dbReference>
<evidence type="ECO:0000256" key="8">
    <source>
        <dbReference type="ARBA" id="ARBA00022989"/>
    </source>
</evidence>
<keyword evidence="12" id="KW-0282">Flagellum</keyword>
<dbReference type="RefSeq" id="WP_055187316.1">
    <property type="nucleotide sequence ID" value="NZ_FPBS01000021.1"/>
</dbReference>
<name>A0A0P7JTX3_9RHOB</name>
<evidence type="ECO:0000256" key="3">
    <source>
        <dbReference type="ARBA" id="ARBA00008281"/>
    </source>
</evidence>
<dbReference type="Proteomes" id="UP000050471">
    <property type="component" value="Unassembled WGS sequence"/>
</dbReference>
<dbReference type="GO" id="GO:0071973">
    <property type="term" value="P:bacterial-type flagellum-dependent cell motility"/>
    <property type="evidence" value="ECO:0007669"/>
    <property type="project" value="InterPro"/>
</dbReference>
<sequence length="166" mass="17655">MGKILPVLLAMIGLGAGVGAGIALRPAPSEVVEINPCGDIPTETKSNLSEESSSEEGAPSSDFVKMNNQFVIPVLGNGQVRSLVVLSLSLEIAPGGSEEFYQREPKLRDAFLQVLFDHANLGGFDGVFTEAGKLDGLRLALTEVAEKIMATEIFEVLVTDIVRQDI</sequence>